<dbReference type="RefSeq" id="WP_007285956.1">
    <property type="nucleotide sequence ID" value="NZ_BAABXU010000001.1"/>
</dbReference>
<comment type="caution">
    <text evidence="2">The sequence shown here is derived from an EMBL/GenBank/DDBJ whole genome shotgun (WGS) entry which is preliminary data.</text>
</comment>
<name>A0ABS8D0V7_9FIRM</name>
<evidence type="ECO:0008006" key="4">
    <source>
        <dbReference type="Google" id="ProtNLM"/>
    </source>
</evidence>
<evidence type="ECO:0000256" key="1">
    <source>
        <dbReference type="SAM" id="Phobius"/>
    </source>
</evidence>
<dbReference type="EMBL" id="JAJBMB010000016">
    <property type="protein sequence ID" value="MCB5447105.1"/>
    <property type="molecule type" value="Genomic_DNA"/>
</dbReference>
<keyword evidence="1" id="KW-0472">Membrane</keyword>
<keyword evidence="1" id="KW-0812">Transmembrane</keyword>
<evidence type="ECO:0000313" key="3">
    <source>
        <dbReference type="Proteomes" id="UP001299409"/>
    </source>
</evidence>
<keyword evidence="3" id="KW-1185">Reference proteome</keyword>
<reference evidence="2 3" key="1">
    <citation type="submission" date="2021-10" db="EMBL/GenBank/DDBJ databases">
        <title>Collection of gut derived symbiotic bacterial strains cultured from healthy donors.</title>
        <authorList>
            <person name="Lin H."/>
            <person name="Littmann E."/>
            <person name="Claire K."/>
            <person name="Pamer E."/>
        </authorList>
    </citation>
    <scope>NUCLEOTIDE SEQUENCE [LARGE SCALE GENOMIC DNA]</scope>
    <source>
        <strain evidence="2 3">MSK.17.68</strain>
    </source>
</reference>
<accession>A0ABS8D0V7</accession>
<keyword evidence="1" id="KW-1133">Transmembrane helix</keyword>
<feature type="transmembrane region" description="Helical" evidence="1">
    <location>
        <begin position="12"/>
        <end position="30"/>
    </location>
</feature>
<evidence type="ECO:0000313" key="2">
    <source>
        <dbReference type="EMBL" id="MCB5447105.1"/>
    </source>
</evidence>
<protein>
    <recommendedName>
        <fullName evidence="4">Transmembrane protein</fullName>
    </recommendedName>
</protein>
<dbReference type="GeneID" id="89564517"/>
<proteinExistence type="predicted"/>
<sequence>MLERFFGGCDGGFFGMGWWIIVLFFLFLAFQDSWTDIDICAWIPFLILLLIVCGSMGIEDDGCGCC</sequence>
<feature type="transmembrane region" description="Helical" evidence="1">
    <location>
        <begin position="39"/>
        <end position="58"/>
    </location>
</feature>
<organism evidence="2 3">
    <name type="scientific">Intestinibacter bartlettii</name>
    <dbReference type="NCBI Taxonomy" id="261299"/>
    <lineage>
        <taxon>Bacteria</taxon>
        <taxon>Bacillati</taxon>
        <taxon>Bacillota</taxon>
        <taxon>Clostridia</taxon>
        <taxon>Peptostreptococcales</taxon>
        <taxon>Peptostreptococcaceae</taxon>
        <taxon>Intestinibacter</taxon>
    </lineage>
</organism>
<gene>
    <name evidence="2" type="ORF">LIP50_12945</name>
</gene>
<dbReference type="Proteomes" id="UP001299409">
    <property type="component" value="Unassembled WGS sequence"/>
</dbReference>